<dbReference type="EMBL" id="JH668448">
    <property type="protein sequence ID" value="KAG6453636.1"/>
    <property type="molecule type" value="Genomic_DNA"/>
</dbReference>
<gene>
    <name evidence="2" type="ORF">O3G_MSEX008261</name>
</gene>
<keyword evidence="1" id="KW-0812">Transmembrane</keyword>
<evidence type="ECO:0008006" key="4">
    <source>
        <dbReference type="Google" id="ProtNLM"/>
    </source>
</evidence>
<dbReference type="GO" id="GO:0006123">
    <property type="term" value="P:mitochondrial electron transport, cytochrome c to oxygen"/>
    <property type="evidence" value="ECO:0007669"/>
    <property type="project" value="TreeGrafter"/>
</dbReference>
<dbReference type="GO" id="GO:0005743">
    <property type="term" value="C:mitochondrial inner membrane"/>
    <property type="evidence" value="ECO:0007669"/>
    <property type="project" value="InterPro"/>
</dbReference>
<dbReference type="Pfam" id="PF02046">
    <property type="entry name" value="COX6A"/>
    <property type="match status" value="1"/>
</dbReference>
<proteinExistence type="predicted"/>
<evidence type="ECO:0000256" key="1">
    <source>
        <dbReference type="SAM" id="Phobius"/>
    </source>
</evidence>
<dbReference type="PANTHER" id="PTHR11504">
    <property type="entry name" value="CYTOCHROME C OXIDASE POLYPEPTIDE VIA"/>
    <property type="match status" value="1"/>
</dbReference>
<dbReference type="PANTHER" id="PTHR11504:SF0">
    <property type="entry name" value="CYTOCHROME C OXIDASE SUBUNIT"/>
    <property type="match status" value="1"/>
</dbReference>
<dbReference type="Proteomes" id="UP000791440">
    <property type="component" value="Unassembled WGS sequence"/>
</dbReference>
<keyword evidence="1" id="KW-0472">Membrane</keyword>
<keyword evidence="3" id="KW-1185">Reference proteome</keyword>
<reference evidence="2" key="1">
    <citation type="journal article" date="2016" name="Insect Biochem. Mol. Biol.">
        <title>Multifaceted biological insights from a draft genome sequence of the tobacco hornworm moth, Manduca sexta.</title>
        <authorList>
            <person name="Kanost M.R."/>
            <person name="Arrese E.L."/>
            <person name="Cao X."/>
            <person name="Chen Y.R."/>
            <person name="Chellapilla S."/>
            <person name="Goldsmith M.R."/>
            <person name="Grosse-Wilde E."/>
            <person name="Heckel D.G."/>
            <person name="Herndon N."/>
            <person name="Jiang H."/>
            <person name="Papanicolaou A."/>
            <person name="Qu J."/>
            <person name="Soulages J.L."/>
            <person name="Vogel H."/>
            <person name="Walters J."/>
            <person name="Waterhouse R.M."/>
            <person name="Ahn S.J."/>
            <person name="Almeida F.C."/>
            <person name="An C."/>
            <person name="Aqrawi P."/>
            <person name="Bretschneider A."/>
            <person name="Bryant W.B."/>
            <person name="Bucks S."/>
            <person name="Chao H."/>
            <person name="Chevignon G."/>
            <person name="Christen J.M."/>
            <person name="Clarke D.F."/>
            <person name="Dittmer N.T."/>
            <person name="Ferguson L.C.F."/>
            <person name="Garavelou S."/>
            <person name="Gordon K.H.J."/>
            <person name="Gunaratna R.T."/>
            <person name="Han Y."/>
            <person name="Hauser F."/>
            <person name="He Y."/>
            <person name="Heidel-Fischer H."/>
            <person name="Hirsh A."/>
            <person name="Hu Y."/>
            <person name="Jiang H."/>
            <person name="Kalra D."/>
            <person name="Klinner C."/>
            <person name="Konig C."/>
            <person name="Kovar C."/>
            <person name="Kroll A.R."/>
            <person name="Kuwar S.S."/>
            <person name="Lee S.L."/>
            <person name="Lehman R."/>
            <person name="Li K."/>
            <person name="Li Z."/>
            <person name="Liang H."/>
            <person name="Lovelace S."/>
            <person name="Lu Z."/>
            <person name="Mansfield J.H."/>
            <person name="McCulloch K.J."/>
            <person name="Mathew T."/>
            <person name="Morton B."/>
            <person name="Muzny D.M."/>
            <person name="Neunemann D."/>
            <person name="Ongeri F."/>
            <person name="Pauchet Y."/>
            <person name="Pu L.L."/>
            <person name="Pyrousis I."/>
            <person name="Rao X.J."/>
            <person name="Redding A."/>
            <person name="Roesel C."/>
            <person name="Sanchez-Gracia A."/>
            <person name="Schaack S."/>
            <person name="Shukla A."/>
            <person name="Tetreau G."/>
            <person name="Wang Y."/>
            <person name="Xiong G.H."/>
            <person name="Traut W."/>
            <person name="Walsh T.K."/>
            <person name="Worley K.C."/>
            <person name="Wu D."/>
            <person name="Wu W."/>
            <person name="Wu Y.Q."/>
            <person name="Zhang X."/>
            <person name="Zou Z."/>
            <person name="Zucker H."/>
            <person name="Briscoe A.D."/>
            <person name="Burmester T."/>
            <person name="Clem R.J."/>
            <person name="Feyereisen R."/>
            <person name="Grimmelikhuijzen C.J.P."/>
            <person name="Hamodrakas S.J."/>
            <person name="Hansson B.S."/>
            <person name="Huguet E."/>
            <person name="Jermiin L.S."/>
            <person name="Lan Q."/>
            <person name="Lehman H.K."/>
            <person name="Lorenzen M."/>
            <person name="Merzendorfer H."/>
            <person name="Michalopoulos I."/>
            <person name="Morton D.B."/>
            <person name="Muthukrishnan S."/>
            <person name="Oakeshott J.G."/>
            <person name="Palmer W."/>
            <person name="Park Y."/>
            <person name="Passarelli A.L."/>
            <person name="Rozas J."/>
            <person name="Schwartz L.M."/>
            <person name="Smith W."/>
            <person name="Southgate A."/>
            <person name="Vilcinskas A."/>
            <person name="Vogt R."/>
            <person name="Wang P."/>
            <person name="Werren J."/>
            <person name="Yu X.Q."/>
            <person name="Zhou J.J."/>
            <person name="Brown S.J."/>
            <person name="Scherer S.E."/>
            <person name="Richards S."/>
            <person name="Blissard G.W."/>
        </authorList>
    </citation>
    <scope>NUCLEOTIDE SEQUENCE</scope>
</reference>
<dbReference type="PROSITE" id="PS01329">
    <property type="entry name" value="COX6A"/>
    <property type="match status" value="1"/>
</dbReference>
<protein>
    <recommendedName>
        <fullName evidence="4">Cytochrome c oxidase polypeptide VIa</fullName>
    </recommendedName>
</protein>
<name>A0A922CPM8_MANSE</name>
<dbReference type="GO" id="GO:0030234">
    <property type="term" value="F:enzyme regulator activity"/>
    <property type="evidence" value="ECO:0007669"/>
    <property type="project" value="TreeGrafter"/>
</dbReference>
<dbReference type="InterPro" id="IPR001349">
    <property type="entry name" value="Cyt_c_oxidase_su6a"/>
</dbReference>
<reference evidence="2" key="2">
    <citation type="submission" date="2020-12" db="EMBL/GenBank/DDBJ databases">
        <authorList>
            <person name="Kanost M."/>
        </authorList>
    </citation>
    <scope>NUCLEOTIDE SEQUENCE</scope>
</reference>
<accession>A0A922CPM8</accession>
<dbReference type="AlphaFoldDB" id="A0A922CPM8"/>
<feature type="transmembrane region" description="Helical" evidence="1">
    <location>
        <begin position="83"/>
        <end position="100"/>
    </location>
</feature>
<dbReference type="InterPro" id="IPR018507">
    <property type="entry name" value="Cyt_c_oxidase_su6a_CS"/>
</dbReference>
<evidence type="ECO:0000313" key="3">
    <source>
        <dbReference type="Proteomes" id="UP000791440"/>
    </source>
</evidence>
<evidence type="ECO:0000313" key="2">
    <source>
        <dbReference type="EMBL" id="KAG6453636.1"/>
    </source>
</evidence>
<sequence>MSIKILSIRPVLKVVGRNDGGQHYSLCCPPRHPPGQSDCPPQVPGGGRKIVPPADCRPGPIPPNPCVPRFHHGKDTWKKYRNLTFFLFFPLIIIQAFYAFNHEVPSKTECRDYEYMRIRTKRFPWGDGIKTFFHNDRVNHLPGDCELPPLDCD</sequence>
<organism evidence="2 3">
    <name type="scientific">Manduca sexta</name>
    <name type="common">Tobacco hawkmoth</name>
    <name type="synonym">Tobacco hornworm</name>
    <dbReference type="NCBI Taxonomy" id="7130"/>
    <lineage>
        <taxon>Eukaryota</taxon>
        <taxon>Metazoa</taxon>
        <taxon>Ecdysozoa</taxon>
        <taxon>Arthropoda</taxon>
        <taxon>Hexapoda</taxon>
        <taxon>Insecta</taxon>
        <taxon>Pterygota</taxon>
        <taxon>Neoptera</taxon>
        <taxon>Endopterygota</taxon>
        <taxon>Lepidoptera</taxon>
        <taxon>Glossata</taxon>
        <taxon>Ditrysia</taxon>
        <taxon>Bombycoidea</taxon>
        <taxon>Sphingidae</taxon>
        <taxon>Sphinginae</taxon>
        <taxon>Sphingini</taxon>
        <taxon>Manduca</taxon>
    </lineage>
</organism>
<keyword evidence="1" id="KW-1133">Transmembrane helix</keyword>
<comment type="caution">
    <text evidence="2">The sequence shown here is derived from an EMBL/GenBank/DDBJ whole genome shotgun (WGS) entry which is preliminary data.</text>
</comment>